<dbReference type="InterPro" id="IPR011990">
    <property type="entry name" value="TPR-like_helical_dom_sf"/>
</dbReference>
<evidence type="ECO:0000313" key="2">
    <source>
        <dbReference type="Proteomes" id="UP000024376"/>
    </source>
</evidence>
<dbReference type="AlphaFoldDB" id="A0A024S924"/>
<dbReference type="KEGG" id="trr:M419DRAFT_25543"/>
<evidence type="ECO:0008006" key="3">
    <source>
        <dbReference type="Google" id="ProtNLM"/>
    </source>
</evidence>
<dbReference type="OrthoDB" id="5308957at2759"/>
<reference evidence="2" key="1">
    <citation type="journal article" date="2013" name="Ind. Biotechnol.">
        <title>Comparative genomics analysis of Trichoderma reesei strains.</title>
        <authorList>
            <person name="Koike H."/>
            <person name="Aerts A."/>
            <person name="LaButti K."/>
            <person name="Grigoriev I.V."/>
            <person name="Baker S.E."/>
        </authorList>
    </citation>
    <scope>NUCLEOTIDE SEQUENCE [LARGE SCALE GENOMIC DNA]</scope>
    <source>
        <strain evidence="2">ATCC 56765 / BCRC 32924 / NRRL 11460 / Rut C-30</strain>
    </source>
</reference>
<accession>A0A024S924</accession>
<sequence>MAEALAAIGAIAAGLQLAEGSARALIKTIRIINALREVPQKLARYFQEIEASTTHVEHLCRNLLQDESKFYQQLKSLSHTDGLIKTLATLHEATEEVNEFLLPFAEFAPSPTAIAKPGRWLWKSITSLKMEKDLPHKLKRLERLNGEVIRELTAVGLQVQMATHKLMAANNSLSIEGFASIGAQLTELAVGVRTLSLAVAQSQPVDIRSNSFDHVSATSSAVELLDDCDTWSNTSSETFSESSMYKSSWQKVPSQSSTSQTVAQRKEQLRLHLQQGLSSSLTVTPRDTPTDAHLHLALLSIRTFYTKGNFDPEPQVLQPRFWKDCSNSIYFFKISDFPKARMLLQQSTAMNSDDIFLKGSVTALIEILSVLSPINTVTNPDVRKTMLRYLHALALQQLPRQSPIMVVLSRLHEGMDSTDWSMTALTCIVDRLCASLAPSNEVRLLAQRRLIALLRRNKDYDGALRVCTKALDDIRKASGPMSLQERKTARLLEHIYMDQEDWVSALEVCFDIVEQRFDETTGFNPDPQCHDECAVWTMEDIAKIYENSGNLEAAIAWLKQARISGGICWGPDVSLGHIHDKLVVLLERTRIFVVCPCRNAGCVDFGNVCKGLGHIVEVDTHSRTVWDYCDWWFAHGPPELVLNSSVTPRCKNLGWSDLKTKLPEICDRCKRQCQ</sequence>
<name>A0A024S924_HYPJR</name>
<organism evidence="1 2">
    <name type="scientific">Hypocrea jecorina (strain ATCC 56765 / BCRC 32924 / NRRL 11460 / Rut C-30)</name>
    <name type="common">Trichoderma reesei</name>
    <dbReference type="NCBI Taxonomy" id="1344414"/>
    <lineage>
        <taxon>Eukaryota</taxon>
        <taxon>Fungi</taxon>
        <taxon>Dikarya</taxon>
        <taxon>Ascomycota</taxon>
        <taxon>Pezizomycotina</taxon>
        <taxon>Sordariomycetes</taxon>
        <taxon>Hypocreomycetidae</taxon>
        <taxon>Hypocreales</taxon>
        <taxon>Hypocreaceae</taxon>
        <taxon>Trichoderma</taxon>
    </lineage>
</organism>
<dbReference type="Gene3D" id="1.25.40.10">
    <property type="entry name" value="Tetratricopeptide repeat domain"/>
    <property type="match status" value="1"/>
</dbReference>
<protein>
    <recommendedName>
        <fullName evidence="3">Fungal N-terminal domain-containing protein</fullName>
    </recommendedName>
</protein>
<dbReference type="EMBL" id="KI911151">
    <property type="protein sequence ID" value="ETS00702.1"/>
    <property type="molecule type" value="Genomic_DNA"/>
</dbReference>
<proteinExistence type="predicted"/>
<dbReference type="Proteomes" id="UP000024376">
    <property type="component" value="Unassembled WGS sequence"/>
</dbReference>
<dbReference type="HOGENOM" id="CLU_449812_0_0_1"/>
<evidence type="ECO:0000313" key="1">
    <source>
        <dbReference type="EMBL" id="ETS00702.1"/>
    </source>
</evidence>
<gene>
    <name evidence="1" type="ORF">M419DRAFT_25543</name>
</gene>